<dbReference type="GO" id="GO:0005737">
    <property type="term" value="C:cytoplasm"/>
    <property type="evidence" value="ECO:0007669"/>
    <property type="project" value="TreeGrafter"/>
</dbReference>
<dbReference type="GO" id="GO:0000935">
    <property type="term" value="C:division septum"/>
    <property type="evidence" value="ECO:0007669"/>
    <property type="project" value="TreeGrafter"/>
</dbReference>
<dbReference type="InterPro" id="IPR000591">
    <property type="entry name" value="DEP_dom"/>
</dbReference>
<evidence type="ECO:0000256" key="2">
    <source>
        <dbReference type="SAM" id="Coils"/>
    </source>
</evidence>
<dbReference type="GO" id="GO:0007264">
    <property type="term" value="P:small GTPase-mediated signal transduction"/>
    <property type="evidence" value="ECO:0007669"/>
    <property type="project" value="TreeGrafter"/>
</dbReference>
<feature type="domain" description="Rho-GAP" evidence="5">
    <location>
        <begin position="577"/>
        <end position="791"/>
    </location>
</feature>
<feature type="compositionally biased region" description="Polar residues" evidence="3">
    <location>
        <begin position="1076"/>
        <end position="1087"/>
    </location>
</feature>
<feature type="domain" description="F-BAR" evidence="6">
    <location>
        <begin position="8"/>
        <end position="531"/>
    </location>
</feature>
<protein>
    <submittedName>
        <fullName evidence="7">Uncharacterized protein</fullName>
    </submittedName>
</protein>
<feature type="region of interest" description="Disordered" evidence="3">
    <location>
        <begin position="878"/>
        <end position="1145"/>
    </location>
</feature>
<evidence type="ECO:0000259" key="5">
    <source>
        <dbReference type="PROSITE" id="PS50238"/>
    </source>
</evidence>
<dbReference type="InterPro" id="IPR000198">
    <property type="entry name" value="RhoGAP_dom"/>
</dbReference>
<feature type="compositionally biased region" description="Pro residues" evidence="3">
    <location>
        <begin position="973"/>
        <end position="988"/>
    </location>
</feature>
<dbReference type="InterPro" id="IPR027267">
    <property type="entry name" value="AH/BAR_dom_sf"/>
</dbReference>
<name>A0A8E2J338_9APHY</name>
<evidence type="ECO:0000256" key="1">
    <source>
        <dbReference type="PROSITE-ProRule" id="PRU01077"/>
    </source>
</evidence>
<dbReference type="AlphaFoldDB" id="A0A8E2J338"/>
<proteinExistence type="predicted"/>
<dbReference type="SUPFAM" id="SSF103657">
    <property type="entry name" value="BAR/IMD domain-like"/>
    <property type="match status" value="2"/>
</dbReference>
<feature type="compositionally biased region" description="Low complexity" evidence="3">
    <location>
        <begin position="1012"/>
        <end position="1038"/>
    </location>
</feature>
<dbReference type="GO" id="GO:0007010">
    <property type="term" value="P:cytoskeleton organization"/>
    <property type="evidence" value="ECO:0007669"/>
    <property type="project" value="TreeGrafter"/>
</dbReference>
<dbReference type="PROSITE" id="PS50238">
    <property type="entry name" value="RHOGAP"/>
    <property type="match status" value="1"/>
</dbReference>
<feature type="region of interest" description="Disordered" evidence="3">
    <location>
        <begin position="156"/>
        <end position="279"/>
    </location>
</feature>
<dbReference type="GO" id="GO:0005096">
    <property type="term" value="F:GTPase activator activity"/>
    <property type="evidence" value="ECO:0007669"/>
    <property type="project" value="TreeGrafter"/>
</dbReference>
<dbReference type="OrthoDB" id="2155291at2759"/>
<gene>
    <name evidence="7" type="ORF">OBBRIDRAFT_790007</name>
</gene>
<dbReference type="InterPro" id="IPR001060">
    <property type="entry name" value="FCH_dom"/>
</dbReference>
<reference evidence="7 8" key="1">
    <citation type="submission" date="2016-07" db="EMBL/GenBank/DDBJ databases">
        <title>Draft genome of the white-rot fungus Obba rivulosa 3A-2.</title>
        <authorList>
            <consortium name="DOE Joint Genome Institute"/>
            <person name="Miettinen O."/>
            <person name="Riley R."/>
            <person name="Acob R."/>
            <person name="Barry K."/>
            <person name="Cullen D."/>
            <person name="De Vries R."/>
            <person name="Hainaut M."/>
            <person name="Hatakka A."/>
            <person name="Henrissat B."/>
            <person name="Hilden K."/>
            <person name="Kuo R."/>
            <person name="Labutti K."/>
            <person name="Lipzen A."/>
            <person name="Makela M.R."/>
            <person name="Sandor L."/>
            <person name="Spatafora J.W."/>
            <person name="Grigoriev I.V."/>
            <person name="Hibbett D.S."/>
        </authorList>
    </citation>
    <scope>NUCLEOTIDE SEQUENCE [LARGE SCALE GENOMIC DNA]</scope>
    <source>
        <strain evidence="7 8">3A-2</strain>
    </source>
</reference>
<dbReference type="Gene3D" id="1.20.1270.60">
    <property type="entry name" value="Arfaptin homology (AH) domain/BAR domain"/>
    <property type="match status" value="2"/>
</dbReference>
<dbReference type="PROSITE" id="PS50186">
    <property type="entry name" value="DEP"/>
    <property type="match status" value="1"/>
</dbReference>
<dbReference type="Pfam" id="PF00611">
    <property type="entry name" value="FCH"/>
    <property type="match status" value="1"/>
</dbReference>
<dbReference type="PANTHER" id="PTHR23065:SF17">
    <property type="entry name" value="RHO-GTPASE-ACTIVATING PROTEIN RGD2"/>
    <property type="match status" value="1"/>
</dbReference>
<evidence type="ECO:0000313" key="8">
    <source>
        <dbReference type="Proteomes" id="UP000250043"/>
    </source>
</evidence>
<feature type="compositionally biased region" description="Pro residues" evidence="3">
    <location>
        <begin position="259"/>
        <end position="274"/>
    </location>
</feature>
<dbReference type="InterPro" id="IPR031160">
    <property type="entry name" value="F_BAR_dom"/>
</dbReference>
<feature type="compositionally biased region" description="Basic and acidic residues" evidence="3">
    <location>
        <begin position="230"/>
        <end position="246"/>
    </location>
</feature>
<feature type="region of interest" description="Disordered" evidence="3">
    <location>
        <begin position="798"/>
        <end position="820"/>
    </location>
</feature>
<dbReference type="Pfam" id="PF00620">
    <property type="entry name" value="RhoGAP"/>
    <property type="match status" value="1"/>
</dbReference>
<evidence type="ECO:0000313" key="7">
    <source>
        <dbReference type="EMBL" id="OCH93651.1"/>
    </source>
</evidence>
<evidence type="ECO:0000256" key="3">
    <source>
        <dbReference type="SAM" id="MobiDB-lite"/>
    </source>
</evidence>
<dbReference type="SUPFAM" id="SSF48350">
    <property type="entry name" value="GTPase activation domain, GAP"/>
    <property type="match status" value="1"/>
</dbReference>
<dbReference type="EMBL" id="KV722352">
    <property type="protein sequence ID" value="OCH93651.1"/>
    <property type="molecule type" value="Genomic_DNA"/>
</dbReference>
<sequence length="1145" mass="125532">MAVLSLPLTFQNSFWTQDYRKGLEVLYSQLEQGLIENDEVIAFIRARAIAESALSTSLTSALSKGAAFERDDGASLHLAFRGLKEESIAQGRAHEAVANELHTKVADPFEQWASGFKERLRTSRHNVLDGWMHSYEMALDEVARLKADYLNKTRKADEAEDDARFAPIPQPVGDPYTTSPNLAPRDKRAPVRQPTISERITSRLKELRLGNAQPPVEVGKSEVQFDADVEEKPTPRVDKGKGRAVEDGITASPKSVLASPPPLSPPLPPPPVKPTTPARLSTNPVPPPPIDIAGVLLPPAEVSALLLRAKSELPLRPIRFPLLGEYQDCFSGEEFATWLKDNVQGFEGDLDRAEVAARILTEKLNVLRRLGEFGNDFENADDAFYQFRQKAFELEATAVKPEAQMLSPLQKNISPLAENAAKGATSFANLVTKAFANNSGEPAHIRARREADVADKEYRVAVRKLDRQRLGLEERIEETLKTLQKWEMDRLRAIKTVMRQYHDAVSGISKALSESIERSATLNASYQPEADMRMFIERHRTGPFRPTAQVYESVAHDECDVVFGIDLRRWSDSGYWNPADDEKREEKKEEVPPVLTALLTGLKEVYPKIPTPIERRKTWVYDVPLPAVHHLREALNAVPENRPFTQEMLAKYDAPVLASAVKLWMLELDPPLGMYEGWDELRRLYPTVGSSASAEAAPSEEQHIQDLQAALQKLPKVHLAVLDTIVTHLKELIDSTTEAEGEESNEVYVNKLALSLGRNILRPKQETEFSIQDRHPTLLFIDLITKYDAILPPTIAKKKRESERRVPVRRRTRPVDMRMSRSRISAGADLKELHAQQLAQRGIRINTPPPTINVAAPAVLPSVVETRSTIPEVQLTAEPEGAGNLPPPPPPAVVLESAPVPQAPPPPPVHVEAPTPPAPAPPAASEPDVPRPPTFKEPPPEDDDLPPRPTFKEPSPESESLEVERPSFKEPPPEPALPEIPRPPTFREPPPEVDDAVVTPPPTAVPAKLRAGRGSISRPTSPRTPSNPGSAKGSRSPSPTKPASPSPTTAAAPDGARLSRGPRLARGPRAPGGGSVSSMVSNLNRQSVGARPGSPGTNGSGGGANLSRVGSRTVGGHGKRGSVSRVSEFSRRTIASDAEDEILDK</sequence>
<dbReference type="InterPro" id="IPR008936">
    <property type="entry name" value="Rho_GTPase_activation_prot"/>
</dbReference>
<feature type="coiled-coil region" evidence="2">
    <location>
        <begin position="462"/>
        <end position="489"/>
    </location>
</feature>
<feature type="domain" description="DEP" evidence="4">
    <location>
        <begin position="309"/>
        <end position="389"/>
    </location>
</feature>
<organism evidence="7 8">
    <name type="scientific">Obba rivulosa</name>
    <dbReference type="NCBI Taxonomy" id="1052685"/>
    <lineage>
        <taxon>Eukaryota</taxon>
        <taxon>Fungi</taxon>
        <taxon>Dikarya</taxon>
        <taxon>Basidiomycota</taxon>
        <taxon>Agaricomycotina</taxon>
        <taxon>Agaricomycetes</taxon>
        <taxon>Polyporales</taxon>
        <taxon>Gelatoporiaceae</taxon>
        <taxon>Obba</taxon>
    </lineage>
</organism>
<dbReference type="SMART" id="SM00324">
    <property type="entry name" value="RhoGAP"/>
    <property type="match status" value="1"/>
</dbReference>
<dbReference type="PANTHER" id="PTHR23065">
    <property type="entry name" value="PROLINE-SERINE-THREONINE PHOSPHATASE INTERACTING PROTEIN 1"/>
    <property type="match status" value="1"/>
</dbReference>
<dbReference type="SMART" id="SM00055">
    <property type="entry name" value="FCH"/>
    <property type="match status" value="1"/>
</dbReference>
<keyword evidence="1 2" id="KW-0175">Coiled coil</keyword>
<dbReference type="Proteomes" id="UP000250043">
    <property type="component" value="Unassembled WGS sequence"/>
</dbReference>
<feature type="compositionally biased region" description="Pro residues" evidence="3">
    <location>
        <begin position="901"/>
        <end position="937"/>
    </location>
</feature>
<dbReference type="PROSITE" id="PS51741">
    <property type="entry name" value="F_BAR"/>
    <property type="match status" value="1"/>
</dbReference>
<keyword evidence="8" id="KW-1185">Reference proteome</keyword>
<evidence type="ECO:0000259" key="6">
    <source>
        <dbReference type="PROSITE" id="PS51741"/>
    </source>
</evidence>
<evidence type="ECO:0000259" key="4">
    <source>
        <dbReference type="PROSITE" id="PS50186"/>
    </source>
</evidence>
<feature type="compositionally biased region" description="Basic and acidic residues" evidence="3">
    <location>
        <begin position="962"/>
        <end position="972"/>
    </location>
</feature>
<feature type="compositionally biased region" description="Low complexity" evidence="3">
    <location>
        <begin position="1046"/>
        <end position="1069"/>
    </location>
</feature>
<dbReference type="Gene3D" id="1.10.555.10">
    <property type="entry name" value="Rho GTPase activation protein"/>
    <property type="match status" value="1"/>
</dbReference>
<dbReference type="GO" id="GO:0005886">
    <property type="term" value="C:plasma membrane"/>
    <property type="evidence" value="ECO:0007669"/>
    <property type="project" value="TreeGrafter"/>
</dbReference>
<accession>A0A8E2J338</accession>